<dbReference type="AlphaFoldDB" id="A0AAV9F9I4"/>
<gene>
    <name evidence="8" type="ORF">QJS10_CPA02g00945</name>
</gene>
<dbReference type="PANTHER" id="PTHR14233">
    <property type="entry name" value="DUF914-RELATED"/>
    <property type="match status" value="1"/>
</dbReference>
<evidence type="ECO:0000256" key="1">
    <source>
        <dbReference type="ARBA" id="ARBA00004141"/>
    </source>
</evidence>
<dbReference type="Proteomes" id="UP001180020">
    <property type="component" value="Unassembled WGS sequence"/>
</dbReference>
<evidence type="ECO:0000256" key="5">
    <source>
        <dbReference type="ARBA" id="ARBA00022989"/>
    </source>
</evidence>
<dbReference type="GO" id="GO:0016020">
    <property type="term" value="C:membrane"/>
    <property type="evidence" value="ECO:0007669"/>
    <property type="project" value="UniProtKB-SubCell"/>
</dbReference>
<dbReference type="GO" id="GO:0022857">
    <property type="term" value="F:transmembrane transporter activity"/>
    <property type="evidence" value="ECO:0007669"/>
    <property type="project" value="InterPro"/>
</dbReference>
<proteinExistence type="inferred from homology"/>
<evidence type="ECO:0000256" key="7">
    <source>
        <dbReference type="SAM" id="Phobius"/>
    </source>
</evidence>
<reference evidence="8" key="2">
    <citation type="submission" date="2023-06" db="EMBL/GenBank/DDBJ databases">
        <authorList>
            <person name="Ma L."/>
            <person name="Liu K.-W."/>
            <person name="Li Z."/>
            <person name="Hsiao Y.-Y."/>
            <person name="Qi Y."/>
            <person name="Fu T."/>
            <person name="Tang G."/>
            <person name="Zhang D."/>
            <person name="Sun W.-H."/>
            <person name="Liu D.-K."/>
            <person name="Li Y."/>
            <person name="Chen G.-Z."/>
            <person name="Liu X.-D."/>
            <person name="Liao X.-Y."/>
            <person name="Jiang Y.-T."/>
            <person name="Yu X."/>
            <person name="Hao Y."/>
            <person name="Huang J."/>
            <person name="Zhao X.-W."/>
            <person name="Ke S."/>
            <person name="Chen Y.-Y."/>
            <person name="Wu W.-L."/>
            <person name="Hsu J.-L."/>
            <person name="Lin Y.-F."/>
            <person name="Huang M.-D."/>
            <person name="Li C.-Y."/>
            <person name="Huang L."/>
            <person name="Wang Z.-W."/>
            <person name="Zhao X."/>
            <person name="Zhong W.-Y."/>
            <person name="Peng D.-H."/>
            <person name="Ahmad S."/>
            <person name="Lan S."/>
            <person name="Zhang J.-S."/>
            <person name="Tsai W.-C."/>
            <person name="Van De Peer Y."/>
            <person name="Liu Z.-J."/>
        </authorList>
    </citation>
    <scope>NUCLEOTIDE SEQUENCE</scope>
    <source>
        <strain evidence="8">CP</strain>
        <tissue evidence="8">Leaves</tissue>
    </source>
</reference>
<dbReference type="Pfam" id="PF06027">
    <property type="entry name" value="SLC35F"/>
    <property type="match status" value="2"/>
</dbReference>
<evidence type="ECO:0000256" key="3">
    <source>
        <dbReference type="ARBA" id="ARBA00022448"/>
    </source>
</evidence>
<feature type="transmembrane region" description="Helical" evidence="7">
    <location>
        <begin position="147"/>
        <end position="166"/>
    </location>
</feature>
<dbReference type="InterPro" id="IPR052221">
    <property type="entry name" value="SLC35F_Transporter"/>
</dbReference>
<organism evidence="8 9">
    <name type="scientific">Acorus calamus</name>
    <name type="common">Sweet flag</name>
    <dbReference type="NCBI Taxonomy" id="4465"/>
    <lineage>
        <taxon>Eukaryota</taxon>
        <taxon>Viridiplantae</taxon>
        <taxon>Streptophyta</taxon>
        <taxon>Embryophyta</taxon>
        <taxon>Tracheophyta</taxon>
        <taxon>Spermatophyta</taxon>
        <taxon>Magnoliopsida</taxon>
        <taxon>Liliopsida</taxon>
        <taxon>Acoraceae</taxon>
        <taxon>Acorus</taxon>
    </lineage>
</organism>
<name>A0AAV9F9I4_ACOCL</name>
<evidence type="ECO:0000313" key="9">
    <source>
        <dbReference type="Proteomes" id="UP001180020"/>
    </source>
</evidence>
<feature type="transmembrane region" description="Helical" evidence="7">
    <location>
        <begin position="108"/>
        <end position="127"/>
    </location>
</feature>
<comment type="subcellular location">
    <subcellularLocation>
        <location evidence="1">Membrane</location>
        <topology evidence="1">Multi-pass membrane protein</topology>
    </subcellularLocation>
</comment>
<comment type="similarity">
    <text evidence="2">Belongs to the SLC35F solute transporter family.</text>
</comment>
<keyword evidence="5 7" id="KW-1133">Transmembrane helix</keyword>
<evidence type="ECO:0000256" key="2">
    <source>
        <dbReference type="ARBA" id="ARBA00007863"/>
    </source>
</evidence>
<reference evidence="8" key="1">
    <citation type="journal article" date="2023" name="Nat. Commun.">
        <title>Diploid and tetraploid genomes of Acorus and the evolution of monocots.</title>
        <authorList>
            <person name="Ma L."/>
            <person name="Liu K.W."/>
            <person name="Li Z."/>
            <person name="Hsiao Y.Y."/>
            <person name="Qi Y."/>
            <person name="Fu T."/>
            <person name="Tang G.D."/>
            <person name="Zhang D."/>
            <person name="Sun W.H."/>
            <person name="Liu D.K."/>
            <person name="Li Y."/>
            <person name="Chen G.Z."/>
            <person name="Liu X.D."/>
            <person name="Liao X.Y."/>
            <person name="Jiang Y.T."/>
            <person name="Yu X."/>
            <person name="Hao Y."/>
            <person name="Huang J."/>
            <person name="Zhao X.W."/>
            <person name="Ke S."/>
            <person name="Chen Y.Y."/>
            <person name="Wu W.L."/>
            <person name="Hsu J.L."/>
            <person name="Lin Y.F."/>
            <person name="Huang M.D."/>
            <person name="Li C.Y."/>
            <person name="Huang L."/>
            <person name="Wang Z.W."/>
            <person name="Zhao X."/>
            <person name="Zhong W.Y."/>
            <person name="Peng D.H."/>
            <person name="Ahmad S."/>
            <person name="Lan S."/>
            <person name="Zhang J.S."/>
            <person name="Tsai W.C."/>
            <person name="Van de Peer Y."/>
            <person name="Liu Z.J."/>
        </authorList>
    </citation>
    <scope>NUCLEOTIDE SEQUENCE</scope>
    <source>
        <strain evidence="8">CP</strain>
    </source>
</reference>
<accession>A0AAV9F9I4</accession>
<sequence>MTSLKCNYKGIPVLVDHECDTTGLLDHCLGHNFNSDFFTNQVFPVADSGCCDLCFRPWFSAPFRCMGNVGGGKNPLLGDALVIAGTLFYAFSNVGEEFCVKKKDLMEVLAMLGVFGAIVSICEIAIFESKSLEAIKWSSTIMSGATIFNLSLLTSDMWAIIIRVFFYKQKVDWLYYLSFGVVIIGIIIYSLNETNSEPARAVEDGNMSIQYKPLNQENLPVGAEVLAN</sequence>
<dbReference type="PANTHER" id="PTHR14233:SF18">
    <property type="entry name" value="OS05G0444300 PROTEIN"/>
    <property type="match status" value="1"/>
</dbReference>
<keyword evidence="3" id="KW-0813">Transport</keyword>
<dbReference type="InterPro" id="IPR009262">
    <property type="entry name" value="SLC35_F1/F2/F6"/>
</dbReference>
<evidence type="ECO:0000313" key="8">
    <source>
        <dbReference type="EMBL" id="KAK1322693.1"/>
    </source>
</evidence>
<keyword evidence="6 7" id="KW-0472">Membrane</keyword>
<evidence type="ECO:0000256" key="6">
    <source>
        <dbReference type="ARBA" id="ARBA00023136"/>
    </source>
</evidence>
<dbReference type="EMBL" id="JAUJYO010000002">
    <property type="protein sequence ID" value="KAK1322693.1"/>
    <property type="molecule type" value="Genomic_DNA"/>
</dbReference>
<evidence type="ECO:0000256" key="4">
    <source>
        <dbReference type="ARBA" id="ARBA00022692"/>
    </source>
</evidence>
<feature type="transmembrane region" description="Helical" evidence="7">
    <location>
        <begin position="173"/>
        <end position="191"/>
    </location>
</feature>
<keyword evidence="9" id="KW-1185">Reference proteome</keyword>
<protein>
    <submittedName>
        <fullName evidence="8">Uncharacterized protein</fullName>
    </submittedName>
</protein>
<comment type="caution">
    <text evidence="8">The sequence shown here is derived from an EMBL/GenBank/DDBJ whole genome shotgun (WGS) entry which is preliminary data.</text>
</comment>
<keyword evidence="4 7" id="KW-0812">Transmembrane</keyword>